<name>A0A420AQX2_SPHD1</name>
<keyword evidence="1" id="KW-0812">Transmembrane</keyword>
<dbReference type="Gene3D" id="3.55.50.30">
    <property type="match status" value="1"/>
</dbReference>
<dbReference type="AlphaFoldDB" id="A0A420AQX2"/>
<feature type="domain" description="FecR protein" evidence="2">
    <location>
        <begin position="166"/>
        <end position="265"/>
    </location>
</feature>
<feature type="transmembrane region" description="Helical" evidence="1">
    <location>
        <begin position="89"/>
        <end position="108"/>
    </location>
</feature>
<gene>
    <name evidence="4" type="ORF">DFQ12_4039</name>
</gene>
<reference evidence="4 5" key="1">
    <citation type="submission" date="2018-09" db="EMBL/GenBank/DDBJ databases">
        <title>Genomic Encyclopedia of Type Strains, Phase III (KMG-III): the genomes of soil and plant-associated and newly described type strains.</title>
        <authorList>
            <person name="Whitman W."/>
        </authorList>
    </citation>
    <scope>NUCLEOTIDE SEQUENCE [LARGE SCALE GENOMIC DNA]</scope>
    <source>
        <strain evidence="4 5">CECT 7938</strain>
    </source>
</reference>
<evidence type="ECO:0000256" key="1">
    <source>
        <dbReference type="SAM" id="Phobius"/>
    </source>
</evidence>
<dbReference type="OrthoDB" id="694985at2"/>
<evidence type="ECO:0000259" key="2">
    <source>
        <dbReference type="Pfam" id="PF04773"/>
    </source>
</evidence>
<dbReference type="PIRSF" id="PIRSF018266">
    <property type="entry name" value="FecR"/>
    <property type="match status" value="1"/>
</dbReference>
<sequence>MELSPFEVSELISAKKLGILSDEGETKLDHWRSSSAHHEELFQSLVSNNTYEQDVDWAFSLPVHEVIEKAKSKITFERPNLFHLIIKKYGIAIAACTIAALFILLWNLKLERTSRNIVPGSFRASIQLEDGKSLQLPVEKKYFNISEELKKITSNNPLKQGKTLIISTPKGGQYQILLPDGSAVRLNAASTLIFPEEFDRKQRTVKLIGEAFFEISKIKNGDGTAVPFFVQCNEQEIQVLGTKFNVSSYSEDKSTITTLMEGSVKINYNSTATKEAIILKPNEQAVSTLGQNTYKREVDNQSDIAWTKDQFEFVAEPLENVMVKLARWYDFDFEFIDQKLRKVKIEGIIPRYASAEDLFRLLSKASNANFIVEKSKVKIN</sequence>
<dbReference type="Proteomes" id="UP000286246">
    <property type="component" value="Unassembled WGS sequence"/>
</dbReference>
<organism evidence="4 5">
    <name type="scientific">Sphingobacterium detergens</name>
    <dbReference type="NCBI Taxonomy" id="1145106"/>
    <lineage>
        <taxon>Bacteria</taxon>
        <taxon>Pseudomonadati</taxon>
        <taxon>Bacteroidota</taxon>
        <taxon>Sphingobacteriia</taxon>
        <taxon>Sphingobacteriales</taxon>
        <taxon>Sphingobacteriaceae</taxon>
        <taxon>Sphingobacterium</taxon>
    </lineage>
</organism>
<keyword evidence="1" id="KW-1133">Transmembrane helix</keyword>
<evidence type="ECO:0000313" key="5">
    <source>
        <dbReference type="Proteomes" id="UP000286246"/>
    </source>
</evidence>
<dbReference type="EMBL" id="RAPY01000004">
    <property type="protein sequence ID" value="RKE46881.1"/>
    <property type="molecule type" value="Genomic_DNA"/>
</dbReference>
<dbReference type="Pfam" id="PF04773">
    <property type="entry name" value="FecR"/>
    <property type="match status" value="1"/>
</dbReference>
<dbReference type="PANTHER" id="PTHR30273">
    <property type="entry name" value="PERIPLASMIC SIGNAL SENSOR AND SIGMA FACTOR ACTIVATOR FECR-RELATED"/>
    <property type="match status" value="1"/>
</dbReference>
<dbReference type="RefSeq" id="WP_120260729.1">
    <property type="nucleotide sequence ID" value="NZ_RAPY01000004.1"/>
</dbReference>
<dbReference type="PANTHER" id="PTHR30273:SF2">
    <property type="entry name" value="PROTEIN FECR"/>
    <property type="match status" value="1"/>
</dbReference>
<dbReference type="GO" id="GO:0016989">
    <property type="term" value="F:sigma factor antagonist activity"/>
    <property type="evidence" value="ECO:0007669"/>
    <property type="project" value="TreeGrafter"/>
</dbReference>
<feature type="domain" description="Protein FecR C-terminal" evidence="3">
    <location>
        <begin position="311"/>
        <end position="379"/>
    </location>
</feature>
<keyword evidence="1" id="KW-0472">Membrane</keyword>
<dbReference type="InterPro" id="IPR006860">
    <property type="entry name" value="FecR"/>
</dbReference>
<dbReference type="InterPro" id="IPR012373">
    <property type="entry name" value="Ferrdict_sens_TM"/>
</dbReference>
<dbReference type="Pfam" id="PF16344">
    <property type="entry name" value="FecR_C"/>
    <property type="match status" value="1"/>
</dbReference>
<dbReference type="InterPro" id="IPR032508">
    <property type="entry name" value="FecR_C"/>
</dbReference>
<accession>A0A420AQX2</accession>
<evidence type="ECO:0000313" key="4">
    <source>
        <dbReference type="EMBL" id="RKE46881.1"/>
    </source>
</evidence>
<comment type="caution">
    <text evidence="4">The sequence shown here is derived from an EMBL/GenBank/DDBJ whole genome shotgun (WGS) entry which is preliminary data.</text>
</comment>
<proteinExistence type="predicted"/>
<dbReference type="Gene3D" id="2.60.120.1440">
    <property type="match status" value="1"/>
</dbReference>
<evidence type="ECO:0000259" key="3">
    <source>
        <dbReference type="Pfam" id="PF16344"/>
    </source>
</evidence>
<keyword evidence="5" id="KW-1185">Reference proteome</keyword>
<protein>
    <submittedName>
        <fullName evidence="4">FecR family protein</fullName>
    </submittedName>
</protein>